<dbReference type="Proteomes" id="UP000063699">
    <property type="component" value="Chromosome"/>
</dbReference>
<dbReference type="Gene3D" id="1.10.260.40">
    <property type="entry name" value="lambda repressor-like DNA-binding domains"/>
    <property type="match status" value="1"/>
</dbReference>
<dbReference type="STRING" id="860235.AOZ06_41725"/>
<evidence type="ECO:0000259" key="1">
    <source>
        <dbReference type="PROSITE" id="PS50943"/>
    </source>
</evidence>
<dbReference type="Pfam" id="PF13560">
    <property type="entry name" value="HTH_31"/>
    <property type="match status" value="1"/>
</dbReference>
<keyword evidence="3" id="KW-1185">Reference proteome</keyword>
<evidence type="ECO:0000313" key="3">
    <source>
        <dbReference type="Proteomes" id="UP000063699"/>
    </source>
</evidence>
<gene>
    <name evidence="2" type="ORF">AOZ06_41725</name>
</gene>
<dbReference type="SUPFAM" id="SSF47413">
    <property type="entry name" value="lambda repressor-like DNA-binding domains"/>
    <property type="match status" value="1"/>
</dbReference>
<dbReference type="InterPro" id="IPR010982">
    <property type="entry name" value="Lambda_DNA-bd_dom_sf"/>
</dbReference>
<dbReference type="InterPro" id="IPR001387">
    <property type="entry name" value="Cro/C1-type_HTH"/>
</dbReference>
<protein>
    <recommendedName>
        <fullName evidence="1">HTH cro/C1-type domain-containing protein</fullName>
    </recommendedName>
</protein>
<dbReference type="Pfam" id="PF19054">
    <property type="entry name" value="DUF5753"/>
    <property type="match status" value="1"/>
</dbReference>
<dbReference type="InterPro" id="IPR043917">
    <property type="entry name" value="DUF5753"/>
</dbReference>
<dbReference type="PROSITE" id="PS50943">
    <property type="entry name" value="HTH_CROC1"/>
    <property type="match status" value="1"/>
</dbReference>
<proteinExistence type="predicted"/>
<dbReference type="SMART" id="SM00530">
    <property type="entry name" value="HTH_XRE"/>
    <property type="match status" value="1"/>
</dbReference>
<name>A0A0N9ICV0_9PSEU</name>
<dbReference type="EMBL" id="CP012752">
    <property type="protein sequence ID" value="ALG12523.1"/>
    <property type="molecule type" value="Genomic_DNA"/>
</dbReference>
<dbReference type="OrthoDB" id="4966777at2"/>
<accession>A0A0N9ICV0</accession>
<organism evidence="2 3">
    <name type="scientific">Kibdelosporangium phytohabitans</name>
    <dbReference type="NCBI Taxonomy" id="860235"/>
    <lineage>
        <taxon>Bacteria</taxon>
        <taxon>Bacillati</taxon>
        <taxon>Actinomycetota</taxon>
        <taxon>Actinomycetes</taxon>
        <taxon>Pseudonocardiales</taxon>
        <taxon>Pseudonocardiaceae</taxon>
        <taxon>Kibdelosporangium</taxon>
    </lineage>
</organism>
<sequence length="283" mass="31983">MPVSTSVAVLRRRVAIALRQHRENSGMTQKEVSRRTGIAANRVYHFEVMRSVPPDEDLIRLLELYEATDEAAELLAILPTARRRTPSEAAANDPEQFNLYVGLEAGATQIESYDALVLKGLVQTADYAEALLRGDTRGLPEAEIRRRLRLRLRRKELLTVESPTLLWLVVPQLVLEVPVGGPEVMRGQLAHLLELAKLPNVELRVVSRDVVPYPALHGPFTMMTFPIPGDSGLVYVETRVRGLFFEEPAELQDYRQVMNHLRVQARSPKESSRLIDQIRKGIR</sequence>
<dbReference type="KEGG" id="kphy:AOZ06_41725"/>
<reference evidence="2 3" key="1">
    <citation type="submission" date="2015-07" db="EMBL/GenBank/DDBJ databases">
        <title>Genome sequencing of Kibdelosporangium phytohabitans.</title>
        <authorList>
            <person name="Qin S."/>
            <person name="Xing K."/>
        </authorList>
    </citation>
    <scope>NUCLEOTIDE SEQUENCE [LARGE SCALE GENOMIC DNA]</scope>
    <source>
        <strain evidence="2 3">KLBMP1111</strain>
    </source>
</reference>
<evidence type="ECO:0000313" key="2">
    <source>
        <dbReference type="EMBL" id="ALG12523.1"/>
    </source>
</evidence>
<dbReference type="CDD" id="cd00093">
    <property type="entry name" value="HTH_XRE"/>
    <property type="match status" value="1"/>
</dbReference>
<dbReference type="AlphaFoldDB" id="A0A0N9ICV0"/>
<feature type="domain" description="HTH cro/C1-type" evidence="1">
    <location>
        <begin position="18"/>
        <end position="74"/>
    </location>
</feature>
<dbReference type="GO" id="GO:0003677">
    <property type="term" value="F:DNA binding"/>
    <property type="evidence" value="ECO:0007669"/>
    <property type="project" value="InterPro"/>
</dbReference>